<protein>
    <submittedName>
        <fullName evidence="4">Phosphatase PAP2 family protein</fullName>
    </submittedName>
</protein>
<evidence type="ECO:0000313" key="4">
    <source>
        <dbReference type="EMBL" id="NER66194.1"/>
    </source>
</evidence>
<keyword evidence="1" id="KW-0812">Transmembrane</keyword>
<feature type="domain" description="Phosphatidic acid phosphatase type 2/haloperoxidase" evidence="2">
    <location>
        <begin position="118"/>
        <end position="249"/>
    </location>
</feature>
<dbReference type="AlphaFoldDB" id="A0A6B3P369"/>
<feature type="transmembrane region" description="Helical" evidence="1">
    <location>
        <begin position="6"/>
        <end position="26"/>
    </location>
</feature>
<dbReference type="EMBL" id="JAAHBV010000484">
    <property type="protein sequence ID" value="NER61621.1"/>
    <property type="molecule type" value="Genomic_DNA"/>
</dbReference>
<organism evidence="4 6">
    <name type="scientific">Pseudomonas brassicae</name>
    <dbReference type="NCBI Taxonomy" id="2708063"/>
    <lineage>
        <taxon>Bacteria</taxon>
        <taxon>Pseudomonadati</taxon>
        <taxon>Pseudomonadota</taxon>
        <taxon>Gammaproteobacteria</taxon>
        <taxon>Pseudomonadales</taxon>
        <taxon>Pseudomonadaceae</taxon>
        <taxon>Pseudomonas</taxon>
    </lineage>
</organism>
<sequence length="278" mass="31559">MTPRQAFYLNNLGLPLLLALAVFLLFDLTELDRWISNLFLDPASGQFALLHNAWFERVTHKWPRVLPNGTGEAALIGSVLSFAWPRFADHPRAPATRLLERTRLAALLRFTTRHRRDLLYVVVAFALCTTVIHYLKSHTSVYCPVETTLYGGPHLRQEWFANFDLLHKAGDGRCWPGGHASSGFTLMALYFVARRWRWRHAGKLLGFIVLLGTLYGTTRVLQGWHYMSHTFWAAIFVWLTSWVTALFFYGRPALQAPARAQACRVPAGAVPSADLRPV</sequence>
<proteinExistence type="predicted"/>
<gene>
    <name evidence="3" type="ORF">G3435_20040</name>
    <name evidence="4" type="ORF">G3436_22965</name>
</gene>
<dbReference type="Proteomes" id="UP000482634">
    <property type="component" value="Unassembled WGS sequence"/>
</dbReference>
<evidence type="ECO:0000313" key="3">
    <source>
        <dbReference type="EMBL" id="NER61621.1"/>
    </source>
</evidence>
<feature type="transmembrane region" description="Helical" evidence="1">
    <location>
        <begin position="230"/>
        <end position="249"/>
    </location>
</feature>
<evidence type="ECO:0000313" key="5">
    <source>
        <dbReference type="Proteomes" id="UP000480410"/>
    </source>
</evidence>
<keyword evidence="1" id="KW-0472">Membrane</keyword>
<keyword evidence="6" id="KW-1185">Reference proteome</keyword>
<dbReference type="SUPFAM" id="SSF48317">
    <property type="entry name" value="Acid phosphatase/Vanadium-dependent haloperoxidase"/>
    <property type="match status" value="1"/>
</dbReference>
<dbReference type="InterPro" id="IPR036938">
    <property type="entry name" value="PAP2/HPO_sf"/>
</dbReference>
<evidence type="ECO:0000256" key="1">
    <source>
        <dbReference type="SAM" id="Phobius"/>
    </source>
</evidence>
<feature type="transmembrane region" description="Helical" evidence="1">
    <location>
        <begin position="118"/>
        <end position="135"/>
    </location>
</feature>
<reference evidence="5 6" key="1">
    <citation type="submission" date="2020-02" db="EMBL/GenBank/DDBJ databases">
        <title>Broccoli isolated Pseudomonas sp.</title>
        <authorList>
            <person name="Fujikawa T."/>
            <person name="Sawada H."/>
        </authorList>
    </citation>
    <scope>NUCLEOTIDE SEQUENCE [LARGE SCALE GENOMIC DNA]</scope>
    <source>
        <strain evidence="4 6">MAFF212427</strain>
        <strain evidence="3 5">MAFF212428</strain>
    </source>
</reference>
<evidence type="ECO:0000259" key="2">
    <source>
        <dbReference type="Pfam" id="PF01569"/>
    </source>
</evidence>
<keyword evidence="1" id="KW-1133">Transmembrane helix</keyword>
<evidence type="ECO:0000313" key="6">
    <source>
        <dbReference type="Proteomes" id="UP000482634"/>
    </source>
</evidence>
<dbReference type="Pfam" id="PF01569">
    <property type="entry name" value="PAP2"/>
    <property type="match status" value="1"/>
</dbReference>
<dbReference type="RefSeq" id="WP_163949861.1">
    <property type="nucleotide sequence ID" value="NZ_JAAHBU010000406.1"/>
</dbReference>
<comment type="caution">
    <text evidence="4">The sequence shown here is derived from an EMBL/GenBank/DDBJ whole genome shotgun (WGS) entry which is preliminary data.</text>
</comment>
<dbReference type="CDD" id="cd03396">
    <property type="entry name" value="PAP2_like_6"/>
    <property type="match status" value="1"/>
</dbReference>
<dbReference type="EMBL" id="JAAHBU010000406">
    <property type="protein sequence ID" value="NER66194.1"/>
    <property type="molecule type" value="Genomic_DNA"/>
</dbReference>
<dbReference type="Proteomes" id="UP000480410">
    <property type="component" value="Unassembled WGS sequence"/>
</dbReference>
<feature type="transmembrane region" description="Helical" evidence="1">
    <location>
        <begin position="175"/>
        <end position="192"/>
    </location>
</feature>
<dbReference type="InterPro" id="IPR000326">
    <property type="entry name" value="PAP2/HPO"/>
</dbReference>
<accession>A0A6M0CVS1</accession>
<feature type="transmembrane region" description="Helical" evidence="1">
    <location>
        <begin position="204"/>
        <end position="224"/>
    </location>
</feature>
<name>A0A6B3P369_9PSED</name>
<accession>A0A6B3P369</accession>